<organism evidence="3 4">
    <name type="scientific">Sarocladium strictum</name>
    <name type="common">Black bundle disease fungus</name>
    <name type="synonym">Acremonium strictum</name>
    <dbReference type="NCBI Taxonomy" id="5046"/>
    <lineage>
        <taxon>Eukaryota</taxon>
        <taxon>Fungi</taxon>
        <taxon>Dikarya</taxon>
        <taxon>Ascomycota</taxon>
        <taxon>Pezizomycotina</taxon>
        <taxon>Sordariomycetes</taxon>
        <taxon>Hypocreomycetidae</taxon>
        <taxon>Hypocreales</taxon>
        <taxon>Sarocladiaceae</taxon>
        <taxon>Sarocladium</taxon>
    </lineage>
</organism>
<feature type="compositionally biased region" description="Polar residues" evidence="1">
    <location>
        <begin position="42"/>
        <end position="54"/>
    </location>
</feature>
<sequence length="222" mass="24362">MHSDADGLQVCYDQGRLPYSLSPSVQHGHQQNDADHSPGTYHPSNSDLQTQQMMSDPKEKQPRRSVRLVLLLLSFFSLASIGLAVALGVLLNRDHDHSVATTDITDGCGGDSPSDESYLTKFYRPVRFDKYCNKDSPNIPEPMYSLFAGTFHGCIEACNNWNNYTHASDSKACQAVSFVTDWTDISFAKHVNASGNCWLKPGPQKVGDLREANGTHAAIVAS</sequence>
<gene>
    <name evidence="3" type="ORF">NLU13_6860</name>
</gene>
<dbReference type="AlphaFoldDB" id="A0AA39L679"/>
<keyword evidence="2" id="KW-0472">Membrane</keyword>
<evidence type="ECO:0000313" key="4">
    <source>
        <dbReference type="Proteomes" id="UP001175261"/>
    </source>
</evidence>
<keyword evidence="2" id="KW-0812">Transmembrane</keyword>
<feature type="region of interest" description="Disordered" evidence="1">
    <location>
        <begin position="21"/>
        <end position="60"/>
    </location>
</feature>
<keyword evidence="2" id="KW-1133">Transmembrane helix</keyword>
<accession>A0AA39L679</accession>
<proteinExistence type="predicted"/>
<evidence type="ECO:0000256" key="1">
    <source>
        <dbReference type="SAM" id="MobiDB-lite"/>
    </source>
</evidence>
<dbReference type="EMBL" id="JAPDFR010000006">
    <property type="protein sequence ID" value="KAK0385683.1"/>
    <property type="molecule type" value="Genomic_DNA"/>
</dbReference>
<protein>
    <submittedName>
        <fullName evidence="3">Uncharacterized protein</fullName>
    </submittedName>
</protein>
<evidence type="ECO:0000256" key="2">
    <source>
        <dbReference type="SAM" id="Phobius"/>
    </source>
</evidence>
<name>A0AA39L679_SARSR</name>
<evidence type="ECO:0000313" key="3">
    <source>
        <dbReference type="EMBL" id="KAK0385683.1"/>
    </source>
</evidence>
<feature type="transmembrane region" description="Helical" evidence="2">
    <location>
        <begin position="68"/>
        <end position="91"/>
    </location>
</feature>
<comment type="caution">
    <text evidence="3">The sequence shown here is derived from an EMBL/GenBank/DDBJ whole genome shotgun (WGS) entry which is preliminary data.</text>
</comment>
<reference evidence="3" key="1">
    <citation type="submission" date="2022-10" db="EMBL/GenBank/DDBJ databases">
        <title>Determination and structural analysis of whole genome sequence of Sarocladium strictum F4-1.</title>
        <authorList>
            <person name="Hu L."/>
            <person name="Jiang Y."/>
        </authorList>
    </citation>
    <scope>NUCLEOTIDE SEQUENCE</scope>
    <source>
        <strain evidence="3">F4-1</strain>
    </source>
</reference>
<dbReference type="Proteomes" id="UP001175261">
    <property type="component" value="Unassembled WGS sequence"/>
</dbReference>
<keyword evidence="4" id="KW-1185">Reference proteome</keyword>